<dbReference type="InterPro" id="IPR036871">
    <property type="entry name" value="PX_dom_sf"/>
</dbReference>
<name>G4YMJ7_PHYSP</name>
<dbReference type="Proteomes" id="UP000002640">
    <property type="component" value="Unassembled WGS sequence"/>
</dbReference>
<dbReference type="AlphaFoldDB" id="G4YMJ7"/>
<feature type="compositionally biased region" description="Low complexity" evidence="1">
    <location>
        <begin position="270"/>
        <end position="290"/>
    </location>
</feature>
<dbReference type="GO" id="GO:0035091">
    <property type="term" value="F:phosphatidylinositol binding"/>
    <property type="evidence" value="ECO:0007669"/>
    <property type="project" value="InterPro"/>
</dbReference>
<dbReference type="InParanoid" id="G4YMJ7"/>
<sequence>MPARKMPALTVEDLAVDPAEDTRQLVARHVAESFGNSRHLSFDDTLGRSQPLMGRSQQKKLLRSSMPGAVLRMPSDLGNSRFSSFANIPGHEVIDTSVRFLGVTRVDDHCEFRVNVTTSRGNFVLQKRYSQFRDLRHQLLLDGKAASASADKRRNGDCRNGACQQLAQQLAALKFPRRKMMFKLHRDDDVKIARERQAQLQYFVEMVLAVYRTAPKRQVRCCVNSQCRVLQEIRAFLDINALADDELPDWKSVSNSTNTSGDDVPILDTPPSTSSPISSPSNKAPSSYESPIPMRGSAMCLEELYTITEDTENLHI</sequence>
<accession>G4YMJ7</accession>
<organism evidence="2 3">
    <name type="scientific">Phytophthora sojae (strain P6497)</name>
    <name type="common">Soybean stem and root rot agent</name>
    <name type="synonym">Phytophthora megasperma f. sp. glycines</name>
    <dbReference type="NCBI Taxonomy" id="1094619"/>
    <lineage>
        <taxon>Eukaryota</taxon>
        <taxon>Sar</taxon>
        <taxon>Stramenopiles</taxon>
        <taxon>Oomycota</taxon>
        <taxon>Peronosporomycetes</taxon>
        <taxon>Peronosporales</taxon>
        <taxon>Peronosporaceae</taxon>
        <taxon>Phytophthora</taxon>
    </lineage>
</organism>
<evidence type="ECO:0008006" key="4">
    <source>
        <dbReference type="Google" id="ProtNLM"/>
    </source>
</evidence>
<evidence type="ECO:0000313" key="3">
    <source>
        <dbReference type="Proteomes" id="UP000002640"/>
    </source>
</evidence>
<protein>
    <recommendedName>
        <fullName evidence="4">PX domain-containing protein</fullName>
    </recommendedName>
</protein>
<gene>
    <name evidence="2" type="ORF">PHYSODRAFT_294124</name>
</gene>
<feature type="region of interest" description="Disordered" evidence="1">
    <location>
        <begin position="250"/>
        <end position="292"/>
    </location>
</feature>
<dbReference type="KEGG" id="psoj:PHYSODRAFT_294124"/>
<keyword evidence="3" id="KW-1185">Reference proteome</keyword>
<feature type="compositionally biased region" description="Polar residues" evidence="1">
    <location>
        <begin position="252"/>
        <end position="261"/>
    </location>
</feature>
<dbReference type="CDD" id="cd06093">
    <property type="entry name" value="PX_domain"/>
    <property type="match status" value="1"/>
</dbReference>
<dbReference type="Gene3D" id="3.30.1520.10">
    <property type="entry name" value="Phox-like domain"/>
    <property type="match status" value="1"/>
</dbReference>
<dbReference type="GeneID" id="20641058"/>
<feature type="region of interest" description="Disordered" evidence="1">
    <location>
        <begin position="41"/>
        <end position="64"/>
    </location>
</feature>
<proteinExistence type="predicted"/>
<evidence type="ECO:0000256" key="1">
    <source>
        <dbReference type="SAM" id="MobiDB-lite"/>
    </source>
</evidence>
<reference evidence="2 3" key="1">
    <citation type="journal article" date="2006" name="Science">
        <title>Phytophthora genome sequences uncover evolutionary origins and mechanisms of pathogenesis.</title>
        <authorList>
            <person name="Tyler B.M."/>
            <person name="Tripathy S."/>
            <person name="Zhang X."/>
            <person name="Dehal P."/>
            <person name="Jiang R.H."/>
            <person name="Aerts A."/>
            <person name="Arredondo F.D."/>
            <person name="Baxter L."/>
            <person name="Bensasson D."/>
            <person name="Beynon J.L."/>
            <person name="Chapman J."/>
            <person name="Damasceno C.M."/>
            <person name="Dorrance A.E."/>
            <person name="Dou D."/>
            <person name="Dickerman A.W."/>
            <person name="Dubchak I.L."/>
            <person name="Garbelotto M."/>
            <person name="Gijzen M."/>
            <person name="Gordon S.G."/>
            <person name="Govers F."/>
            <person name="Grunwald N.J."/>
            <person name="Huang W."/>
            <person name="Ivors K.L."/>
            <person name="Jones R.W."/>
            <person name="Kamoun S."/>
            <person name="Krampis K."/>
            <person name="Lamour K.H."/>
            <person name="Lee M.K."/>
            <person name="McDonald W.H."/>
            <person name="Medina M."/>
            <person name="Meijer H.J."/>
            <person name="Nordberg E.K."/>
            <person name="Maclean D.J."/>
            <person name="Ospina-Giraldo M.D."/>
            <person name="Morris P.F."/>
            <person name="Phuntumart V."/>
            <person name="Putnam N.H."/>
            <person name="Rash S."/>
            <person name="Rose J.K."/>
            <person name="Sakihama Y."/>
            <person name="Salamov A.A."/>
            <person name="Savidor A."/>
            <person name="Scheuring C.F."/>
            <person name="Smith B.M."/>
            <person name="Sobral B.W."/>
            <person name="Terry A."/>
            <person name="Torto-Alalibo T.A."/>
            <person name="Win J."/>
            <person name="Xu Z."/>
            <person name="Zhang H."/>
            <person name="Grigoriev I.V."/>
            <person name="Rokhsar D.S."/>
            <person name="Boore J.L."/>
        </authorList>
    </citation>
    <scope>NUCLEOTIDE SEQUENCE [LARGE SCALE GENOMIC DNA]</scope>
    <source>
        <strain evidence="2 3">P6497</strain>
    </source>
</reference>
<dbReference type="SUPFAM" id="SSF64268">
    <property type="entry name" value="PX domain"/>
    <property type="match status" value="1"/>
</dbReference>
<evidence type="ECO:0000313" key="2">
    <source>
        <dbReference type="EMBL" id="EGZ28623.1"/>
    </source>
</evidence>
<dbReference type="RefSeq" id="XP_009515898.1">
    <property type="nucleotide sequence ID" value="XM_009517603.1"/>
</dbReference>
<dbReference type="OMA" id="RCCVNSQ"/>
<dbReference type="EMBL" id="JH159151">
    <property type="protein sequence ID" value="EGZ28623.1"/>
    <property type="molecule type" value="Genomic_DNA"/>
</dbReference>